<evidence type="ECO:0000256" key="1">
    <source>
        <dbReference type="ARBA" id="ARBA00004141"/>
    </source>
</evidence>
<protein>
    <submittedName>
        <fullName evidence="7">Uncharacterized protein</fullName>
    </submittedName>
</protein>
<evidence type="ECO:0000256" key="6">
    <source>
        <dbReference type="SAM" id="SignalP"/>
    </source>
</evidence>
<comment type="subcellular location">
    <subcellularLocation>
        <location evidence="1">Membrane</location>
        <topology evidence="1">Multi-pass membrane protein</topology>
    </subcellularLocation>
</comment>
<sequence length="87" mass="9437">MAWWITMLVSGTITVAGGTYGCRWRELRPITFGGRGTSQNENRLEEGGGNDDHGDEEMGFSRGRGRGRGRDGAGEYELTGIKGDANK</sequence>
<evidence type="ECO:0000256" key="5">
    <source>
        <dbReference type="SAM" id="MobiDB-lite"/>
    </source>
</evidence>
<dbReference type="InterPro" id="IPR019185">
    <property type="entry name" value="Integral_membrane_SYS1-rel"/>
</dbReference>
<organism evidence="7 8">
    <name type="scientific">Xylaria arbuscula</name>
    <dbReference type="NCBI Taxonomy" id="114810"/>
    <lineage>
        <taxon>Eukaryota</taxon>
        <taxon>Fungi</taxon>
        <taxon>Dikarya</taxon>
        <taxon>Ascomycota</taxon>
        <taxon>Pezizomycotina</taxon>
        <taxon>Sordariomycetes</taxon>
        <taxon>Xylariomycetidae</taxon>
        <taxon>Xylariales</taxon>
        <taxon>Xylariaceae</taxon>
        <taxon>Xylaria</taxon>
    </lineage>
</organism>
<keyword evidence="8" id="KW-1185">Reference proteome</keyword>
<keyword evidence="2" id="KW-0812">Transmembrane</keyword>
<dbReference type="Pfam" id="PF09801">
    <property type="entry name" value="SYS1"/>
    <property type="match status" value="1"/>
</dbReference>
<feature type="signal peptide" evidence="6">
    <location>
        <begin position="1"/>
        <end position="21"/>
    </location>
</feature>
<dbReference type="AlphaFoldDB" id="A0A9W8N5D7"/>
<dbReference type="Proteomes" id="UP001148614">
    <property type="component" value="Unassembled WGS sequence"/>
</dbReference>
<dbReference type="EMBL" id="JANPWZ010002745">
    <property type="protein sequence ID" value="KAJ3556408.1"/>
    <property type="molecule type" value="Genomic_DNA"/>
</dbReference>
<proteinExistence type="predicted"/>
<feature type="region of interest" description="Disordered" evidence="5">
    <location>
        <begin position="31"/>
        <end position="87"/>
    </location>
</feature>
<reference evidence="7" key="1">
    <citation type="submission" date="2022-07" db="EMBL/GenBank/DDBJ databases">
        <title>Genome Sequence of Xylaria arbuscula.</title>
        <authorList>
            <person name="Buettner E."/>
        </authorList>
    </citation>
    <scope>NUCLEOTIDE SEQUENCE</scope>
    <source>
        <strain evidence="7">VT107</strain>
    </source>
</reference>
<accession>A0A9W8N5D7</accession>
<feature type="compositionally biased region" description="Basic and acidic residues" evidence="5">
    <location>
        <begin position="42"/>
        <end position="52"/>
    </location>
</feature>
<keyword evidence="4" id="KW-0472">Membrane</keyword>
<keyword evidence="3" id="KW-1133">Transmembrane helix</keyword>
<evidence type="ECO:0000313" key="7">
    <source>
        <dbReference type="EMBL" id="KAJ3556408.1"/>
    </source>
</evidence>
<evidence type="ECO:0000256" key="3">
    <source>
        <dbReference type="ARBA" id="ARBA00022989"/>
    </source>
</evidence>
<keyword evidence="6" id="KW-0732">Signal</keyword>
<feature type="chain" id="PRO_5040754646" evidence="6">
    <location>
        <begin position="22"/>
        <end position="87"/>
    </location>
</feature>
<evidence type="ECO:0000256" key="2">
    <source>
        <dbReference type="ARBA" id="ARBA00022692"/>
    </source>
</evidence>
<gene>
    <name evidence="7" type="ORF">NPX13_g10141</name>
</gene>
<dbReference type="GO" id="GO:0016020">
    <property type="term" value="C:membrane"/>
    <property type="evidence" value="ECO:0007669"/>
    <property type="project" value="UniProtKB-SubCell"/>
</dbReference>
<comment type="caution">
    <text evidence="7">The sequence shown here is derived from an EMBL/GenBank/DDBJ whole genome shotgun (WGS) entry which is preliminary data.</text>
</comment>
<evidence type="ECO:0000313" key="8">
    <source>
        <dbReference type="Proteomes" id="UP001148614"/>
    </source>
</evidence>
<evidence type="ECO:0000256" key="4">
    <source>
        <dbReference type="ARBA" id="ARBA00023136"/>
    </source>
</evidence>
<name>A0A9W8N5D7_9PEZI</name>